<reference evidence="11" key="1">
    <citation type="submission" date="2020-10" db="EMBL/GenBank/DDBJ databases">
        <authorList>
            <person name="Gilroy R."/>
        </authorList>
    </citation>
    <scope>NUCLEOTIDE SEQUENCE</scope>
    <source>
        <strain evidence="11">ChiHjej12B11-29160</strain>
    </source>
</reference>
<feature type="transmembrane region" description="Helical" evidence="9">
    <location>
        <begin position="12"/>
        <end position="30"/>
    </location>
</feature>
<dbReference type="SMART" id="SM00387">
    <property type="entry name" value="HATPase_c"/>
    <property type="match status" value="1"/>
</dbReference>
<dbReference type="EC" id="2.7.13.3" evidence="3"/>
<comment type="caution">
    <text evidence="11">The sequence shown here is derived from an EMBL/GenBank/DDBJ whole genome shotgun (WGS) entry which is preliminary data.</text>
</comment>
<dbReference type="Proteomes" id="UP000824078">
    <property type="component" value="Unassembled WGS sequence"/>
</dbReference>
<evidence type="ECO:0000256" key="3">
    <source>
        <dbReference type="ARBA" id="ARBA00012438"/>
    </source>
</evidence>
<sequence length="390" mass="42216">MLLRNNELKISLGIAGGVVLVSTAGLGAYLSQLTSAYGLNSSLVTTGCAWILLTSAILISIFGLFTIWRYHQLRNLAARIDEALHSDRSISFASMSEGELAILANEIDKAFTRLHRTNETLAQERTFLANSLADISHQLRTPLTSLGLMLALARKDLKGLSETSCTPSQLALNANHTSEDSCYSNLAKHVNIARQLVDQIQWLVESLLTLARTDAGAIALQHEQVNVEALVKAAIAPFEVAFELSQIQLEYNIDPTIHFVGDERWTSEALKNILKNCLEHTKPGGSISIRASQDTLACRLCITDTGSGFDPEDLPHVFERFYRGKQQNASQTTGETSQPHSVSIGVGIGLALAQSLIVAQGGRITASNNTNPDGSVAGARFDITFFKAIV</sequence>
<dbReference type="PANTHER" id="PTHR45453">
    <property type="entry name" value="PHOSPHATE REGULON SENSOR PROTEIN PHOR"/>
    <property type="match status" value="1"/>
</dbReference>
<proteinExistence type="predicted"/>
<dbReference type="Pfam" id="PF02518">
    <property type="entry name" value="HATPase_c"/>
    <property type="match status" value="1"/>
</dbReference>
<dbReference type="InterPro" id="IPR036097">
    <property type="entry name" value="HisK_dim/P_sf"/>
</dbReference>
<reference evidence="11" key="2">
    <citation type="journal article" date="2021" name="PeerJ">
        <title>Extensive microbial diversity within the chicken gut microbiome revealed by metagenomics and culture.</title>
        <authorList>
            <person name="Gilroy R."/>
            <person name="Ravi A."/>
            <person name="Getino M."/>
            <person name="Pursley I."/>
            <person name="Horton D.L."/>
            <person name="Alikhan N.F."/>
            <person name="Baker D."/>
            <person name="Gharbi K."/>
            <person name="Hall N."/>
            <person name="Watson M."/>
            <person name="Adriaenssens E.M."/>
            <person name="Foster-Nyarko E."/>
            <person name="Jarju S."/>
            <person name="Secka A."/>
            <person name="Antonio M."/>
            <person name="Oren A."/>
            <person name="Chaudhuri R.R."/>
            <person name="La Ragione R."/>
            <person name="Hildebrand F."/>
            <person name="Pallen M.J."/>
        </authorList>
    </citation>
    <scope>NUCLEOTIDE SEQUENCE</scope>
    <source>
        <strain evidence="11">ChiHjej12B11-29160</strain>
    </source>
</reference>
<evidence type="ECO:0000259" key="10">
    <source>
        <dbReference type="PROSITE" id="PS50109"/>
    </source>
</evidence>
<keyword evidence="5" id="KW-0808">Transferase</keyword>
<dbReference type="PRINTS" id="PR00344">
    <property type="entry name" value="BCTRLSENSOR"/>
</dbReference>
<dbReference type="Pfam" id="PF00512">
    <property type="entry name" value="HisKA"/>
    <property type="match status" value="1"/>
</dbReference>
<keyword evidence="9" id="KW-0472">Membrane</keyword>
<dbReference type="PROSITE" id="PS50109">
    <property type="entry name" value="HIS_KIN"/>
    <property type="match status" value="1"/>
</dbReference>
<evidence type="ECO:0000313" key="12">
    <source>
        <dbReference type="Proteomes" id="UP000824078"/>
    </source>
</evidence>
<keyword evidence="4" id="KW-0597">Phosphoprotein</keyword>
<dbReference type="EMBL" id="DVMQ01000018">
    <property type="protein sequence ID" value="HIU24636.1"/>
    <property type="molecule type" value="Genomic_DNA"/>
</dbReference>
<evidence type="ECO:0000256" key="4">
    <source>
        <dbReference type="ARBA" id="ARBA00022553"/>
    </source>
</evidence>
<evidence type="ECO:0000256" key="7">
    <source>
        <dbReference type="ARBA" id="ARBA00023012"/>
    </source>
</evidence>
<evidence type="ECO:0000256" key="6">
    <source>
        <dbReference type="ARBA" id="ARBA00022777"/>
    </source>
</evidence>
<keyword evidence="9" id="KW-1133">Transmembrane helix</keyword>
<evidence type="ECO:0000256" key="5">
    <source>
        <dbReference type="ARBA" id="ARBA00022679"/>
    </source>
</evidence>
<dbReference type="AlphaFoldDB" id="A0A9D1L5F0"/>
<dbReference type="GO" id="GO:0000155">
    <property type="term" value="F:phosphorelay sensor kinase activity"/>
    <property type="evidence" value="ECO:0007669"/>
    <property type="project" value="InterPro"/>
</dbReference>
<dbReference type="InterPro" id="IPR003594">
    <property type="entry name" value="HATPase_dom"/>
</dbReference>
<dbReference type="InterPro" id="IPR004358">
    <property type="entry name" value="Sig_transdc_His_kin-like_C"/>
</dbReference>
<dbReference type="SUPFAM" id="SSF55874">
    <property type="entry name" value="ATPase domain of HSP90 chaperone/DNA topoisomerase II/histidine kinase"/>
    <property type="match status" value="1"/>
</dbReference>
<dbReference type="Gene3D" id="3.30.565.10">
    <property type="entry name" value="Histidine kinase-like ATPase, C-terminal domain"/>
    <property type="match status" value="1"/>
</dbReference>
<dbReference type="SUPFAM" id="SSF47384">
    <property type="entry name" value="Homodimeric domain of signal transducing histidine kinase"/>
    <property type="match status" value="1"/>
</dbReference>
<dbReference type="InterPro" id="IPR036890">
    <property type="entry name" value="HATPase_C_sf"/>
</dbReference>
<accession>A0A9D1L5F0</accession>
<dbReference type="PANTHER" id="PTHR45453:SF1">
    <property type="entry name" value="PHOSPHATE REGULON SENSOR PROTEIN PHOR"/>
    <property type="match status" value="1"/>
</dbReference>
<evidence type="ECO:0000256" key="9">
    <source>
        <dbReference type="SAM" id="Phobius"/>
    </source>
</evidence>
<dbReference type="CDD" id="cd00082">
    <property type="entry name" value="HisKA"/>
    <property type="match status" value="1"/>
</dbReference>
<dbReference type="GO" id="GO:0005886">
    <property type="term" value="C:plasma membrane"/>
    <property type="evidence" value="ECO:0007669"/>
    <property type="project" value="UniProtKB-SubCell"/>
</dbReference>
<evidence type="ECO:0000313" key="11">
    <source>
        <dbReference type="EMBL" id="HIU24636.1"/>
    </source>
</evidence>
<gene>
    <name evidence="11" type="ORF">IAD17_06910</name>
</gene>
<dbReference type="CDD" id="cd00075">
    <property type="entry name" value="HATPase"/>
    <property type="match status" value="1"/>
</dbReference>
<keyword evidence="9" id="KW-0812">Transmembrane</keyword>
<dbReference type="SMART" id="SM00388">
    <property type="entry name" value="HisKA"/>
    <property type="match status" value="1"/>
</dbReference>
<dbReference type="InterPro" id="IPR003661">
    <property type="entry name" value="HisK_dim/P_dom"/>
</dbReference>
<feature type="domain" description="Histidine kinase" evidence="10">
    <location>
        <begin position="134"/>
        <end position="389"/>
    </location>
</feature>
<comment type="subcellular location">
    <subcellularLocation>
        <location evidence="2">Cell membrane</location>
    </subcellularLocation>
</comment>
<protein>
    <recommendedName>
        <fullName evidence="8">Sensor-like histidine kinase SenX3</fullName>
        <ecNumber evidence="3">2.7.13.3</ecNumber>
    </recommendedName>
</protein>
<evidence type="ECO:0000256" key="1">
    <source>
        <dbReference type="ARBA" id="ARBA00000085"/>
    </source>
</evidence>
<keyword evidence="7" id="KW-0902">Two-component regulatory system</keyword>
<feature type="transmembrane region" description="Helical" evidence="9">
    <location>
        <begin position="50"/>
        <end position="70"/>
    </location>
</feature>
<dbReference type="GO" id="GO:0016036">
    <property type="term" value="P:cellular response to phosphate starvation"/>
    <property type="evidence" value="ECO:0007669"/>
    <property type="project" value="TreeGrafter"/>
</dbReference>
<dbReference type="InterPro" id="IPR005467">
    <property type="entry name" value="His_kinase_dom"/>
</dbReference>
<evidence type="ECO:0000256" key="8">
    <source>
        <dbReference type="ARBA" id="ARBA00039401"/>
    </source>
</evidence>
<name>A0A9D1L5F0_9ACTN</name>
<keyword evidence="6 11" id="KW-0418">Kinase</keyword>
<dbReference type="Gene3D" id="1.10.287.130">
    <property type="match status" value="1"/>
</dbReference>
<comment type="catalytic activity">
    <reaction evidence="1">
        <text>ATP + protein L-histidine = ADP + protein N-phospho-L-histidine.</text>
        <dbReference type="EC" id="2.7.13.3"/>
    </reaction>
</comment>
<evidence type="ECO:0000256" key="2">
    <source>
        <dbReference type="ARBA" id="ARBA00004236"/>
    </source>
</evidence>
<organism evidence="11 12">
    <name type="scientific">Candidatus Coprovicinus avistercoris</name>
    <dbReference type="NCBI Taxonomy" id="2840754"/>
    <lineage>
        <taxon>Bacteria</taxon>
        <taxon>Bacillati</taxon>
        <taxon>Actinomycetota</taxon>
        <taxon>Coriobacteriia</taxon>
        <taxon>Coriobacteriales</taxon>
        <taxon>Coriobacteriaceae</taxon>
        <taxon>Coriobacteriaceae incertae sedis</taxon>
        <taxon>Candidatus Coprovicinus</taxon>
    </lineage>
</organism>
<dbReference type="InterPro" id="IPR050351">
    <property type="entry name" value="BphY/WalK/GraS-like"/>
</dbReference>
<dbReference type="GO" id="GO:0004721">
    <property type="term" value="F:phosphoprotein phosphatase activity"/>
    <property type="evidence" value="ECO:0007669"/>
    <property type="project" value="TreeGrafter"/>
</dbReference>